<dbReference type="InterPro" id="IPR030999">
    <property type="entry name" value="Thiosulf_SoxX"/>
</dbReference>
<evidence type="ECO:0000256" key="1">
    <source>
        <dbReference type="ARBA" id="ARBA00022617"/>
    </source>
</evidence>
<dbReference type="Gene3D" id="1.10.760.10">
    <property type="entry name" value="Cytochrome c-like domain"/>
    <property type="match status" value="1"/>
</dbReference>
<dbReference type="RefSeq" id="WP_188528652.1">
    <property type="nucleotide sequence ID" value="NZ_BMGI01000004.1"/>
</dbReference>
<sequence>MAAALLAACAGVARAEALPPLTDRPGDPVRGEALVRDMGRVSCLICHEIARLDEKDQGEIGPPLDGIASHLTEGEIRARIVDARRMNPDTMMPPYFSIEGLLNVAEARRGQTIYSAQEVENVVAFVLTLTEERGE</sequence>
<reference evidence="7" key="1">
    <citation type="journal article" date="2019" name="Int. J. Syst. Evol. Microbiol.">
        <title>The Global Catalogue of Microorganisms (GCM) 10K type strain sequencing project: providing services to taxonomists for standard genome sequencing and annotation.</title>
        <authorList>
            <consortium name="The Broad Institute Genomics Platform"/>
            <consortium name="The Broad Institute Genome Sequencing Center for Infectious Disease"/>
            <person name="Wu L."/>
            <person name="Ma J."/>
        </authorList>
    </citation>
    <scope>NUCLEOTIDE SEQUENCE [LARGE SCALE GENOMIC DNA]</scope>
    <source>
        <strain evidence="7">CGMCC 1.12922</strain>
    </source>
</reference>
<evidence type="ECO:0000256" key="2">
    <source>
        <dbReference type="ARBA" id="ARBA00022723"/>
    </source>
</evidence>
<accession>A0ABQ1QR87</accession>
<dbReference type="PROSITE" id="PS51007">
    <property type="entry name" value="CYTC"/>
    <property type="match status" value="1"/>
</dbReference>
<protein>
    <recommendedName>
        <fullName evidence="5">Cytochrome c domain-containing protein</fullName>
    </recommendedName>
</protein>
<dbReference type="NCBIfam" id="TIGR04485">
    <property type="entry name" value="thiosulf_SoxX"/>
    <property type="match status" value="1"/>
</dbReference>
<keyword evidence="3 4" id="KW-0408">Iron</keyword>
<keyword evidence="7" id="KW-1185">Reference proteome</keyword>
<name>A0ABQ1QR87_9RHOB</name>
<dbReference type="EMBL" id="BMGI01000004">
    <property type="protein sequence ID" value="GGD41926.1"/>
    <property type="molecule type" value="Genomic_DNA"/>
</dbReference>
<gene>
    <name evidence="6" type="ORF">GCM10011358_27250</name>
</gene>
<evidence type="ECO:0000313" key="7">
    <source>
        <dbReference type="Proteomes" id="UP000617355"/>
    </source>
</evidence>
<evidence type="ECO:0000256" key="4">
    <source>
        <dbReference type="PROSITE-ProRule" id="PRU00433"/>
    </source>
</evidence>
<comment type="caution">
    <text evidence="6">The sequence shown here is derived from an EMBL/GenBank/DDBJ whole genome shotgun (WGS) entry which is preliminary data.</text>
</comment>
<evidence type="ECO:0000256" key="3">
    <source>
        <dbReference type="ARBA" id="ARBA00023004"/>
    </source>
</evidence>
<dbReference type="InterPro" id="IPR009056">
    <property type="entry name" value="Cyt_c-like_dom"/>
</dbReference>
<dbReference type="SUPFAM" id="SSF46626">
    <property type="entry name" value="Cytochrome c"/>
    <property type="match status" value="1"/>
</dbReference>
<proteinExistence type="predicted"/>
<evidence type="ECO:0000259" key="5">
    <source>
        <dbReference type="PROSITE" id="PS51007"/>
    </source>
</evidence>
<keyword evidence="2 4" id="KW-0479">Metal-binding</keyword>
<feature type="domain" description="Cytochrome c" evidence="5">
    <location>
        <begin position="26"/>
        <end position="130"/>
    </location>
</feature>
<keyword evidence="1 4" id="KW-0349">Heme</keyword>
<organism evidence="6 7">
    <name type="scientific">Sinisalibacter lacisalsi</name>
    <dbReference type="NCBI Taxonomy" id="1526570"/>
    <lineage>
        <taxon>Bacteria</taxon>
        <taxon>Pseudomonadati</taxon>
        <taxon>Pseudomonadota</taxon>
        <taxon>Alphaproteobacteria</taxon>
        <taxon>Rhodobacterales</taxon>
        <taxon>Roseobacteraceae</taxon>
        <taxon>Sinisalibacter</taxon>
    </lineage>
</organism>
<dbReference type="Proteomes" id="UP000617355">
    <property type="component" value="Unassembled WGS sequence"/>
</dbReference>
<evidence type="ECO:0000313" key="6">
    <source>
        <dbReference type="EMBL" id="GGD41926.1"/>
    </source>
</evidence>
<dbReference type="InterPro" id="IPR036909">
    <property type="entry name" value="Cyt_c-like_dom_sf"/>
</dbReference>